<accession>A0ABW1P659</accession>
<dbReference type="InterPro" id="IPR010093">
    <property type="entry name" value="SinI_DNA-bd"/>
</dbReference>
<dbReference type="RefSeq" id="WP_380636882.1">
    <property type="nucleotide sequence ID" value="NZ_JBHSQO010000013.1"/>
</dbReference>
<keyword evidence="3" id="KW-1185">Reference proteome</keyword>
<reference evidence="3" key="1">
    <citation type="journal article" date="2019" name="Int. J. Syst. Evol. Microbiol.">
        <title>The Global Catalogue of Microorganisms (GCM) 10K type strain sequencing project: providing services to taxonomists for standard genome sequencing and annotation.</title>
        <authorList>
            <consortium name="The Broad Institute Genomics Platform"/>
            <consortium name="The Broad Institute Genome Sequencing Center for Infectious Disease"/>
            <person name="Wu L."/>
            <person name="Ma J."/>
        </authorList>
    </citation>
    <scope>NUCLEOTIDE SEQUENCE [LARGE SCALE GENOMIC DNA]</scope>
    <source>
        <strain evidence="3">CGMCC 4.7246</strain>
    </source>
</reference>
<gene>
    <name evidence="2" type="ORF">ACFP3R_15655</name>
</gene>
<organism evidence="2 3">
    <name type="scientific">Saccharothrix lopnurensis</name>
    <dbReference type="NCBI Taxonomy" id="1670621"/>
    <lineage>
        <taxon>Bacteria</taxon>
        <taxon>Bacillati</taxon>
        <taxon>Actinomycetota</taxon>
        <taxon>Actinomycetes</taxon>
        <taxon>Pseudonocardiales</taxon>
        <taxon>Pseudonocardiaceae</taxon>
        <taxon>Saccharothrix</taxon>
    </lineage>
</organism>
<dbReference type="SUPFAM" id="SSF46955">
    <property type="entry name" value="Putative DNA-binding domain"/>
    <property type="match status" value="1"/>
</dbReference>
<dbReference type="NCBIfam" id="TIGR01764">
    <property type="entry name" value="excise"/>
    <property type="match status" value="1"/>
</dbReference>
<dbReference type="EMBL" id="JBHSQO010000013">
    <property type="protein sequence ID" value="MFC6090716.1"/>
    <property type="molecule type" value="Genomic_DNA"/>
</dbReference>
<evidence type="ECO:0000313" key="2">
    <source>
        <dbReference type="EMBL" id="MFC6090716.1"/>
    </source>
</evidence>
<dbReference type="InterPro" id="IPR041657">
    <property type="entry name" value="HTH_17"/>
</dbReference>
<comment type="caution">
    <text evidence="2">The sequence shown here is derived from an EMBL/GenBank/DDBJ whole genome shotgun (WGS) entry which is preliminary data.</text>
</comment>
<evidence type="ECO:0000259" key="1">
    <source>
        <dbReference type="Pfam" id="PF12728"/>
    </source>
</evidence>
<name>A0ABW1P659_9PSEU</name>
<proteinExistence type="predicted"/>
<protein>
    <submittedName>
        <fullName evidence="2">Helix-turn-helix domain-containing protein</fullName>
    </submittedName>
</protein>
<dbReference type="Proteomes" id="UP001596220">
    <property type="component" value="Unassembled WGS sequence"/>
</dbReference>
<dbReference type="InterPro" id="IPR009061">
    <property type="entry name" value="DNA-bd_dom_put_sf"/>
</dbReference>
<feature type="domain" description="Helix-turn-helix" evidence="1">
    <location>
        <begin position="73"/>
        <end position="117"/>
    </location>
</feature>
<evidence type="ECO:0000313" key="3">
    <source>
        <dbReference type="Proteomes" id="UP001596220"/>
    </source>
</evidence>
<dbReference type="Pfam" id="PF12728">
    <property type="entry name" value="HTH_17"/>
    <property type="match status" value="1"/>
</dbReference>
<sequence length="127" mass="13909">MAISSTCSQPRSVAAYPLPARSRVAAELAERLARITTEHHAIAQLLAELVLTVGPPQGPDVPVGPERMWMPRQVSDAWGVSYDTILDWIRAGELRAVRVGQQYRVPASECERFMQAQIRAASSLSIA</sequence>